<sequence>MTTAYTAAKAKSDIPYDQIASANARLNQGQDLQKVHRISLCSSMTFCV</sequence>
<keyword evidence="2" id="KW-1185">Reference proteome</keyword>
<accession>A0ABR8DIY2</accession>
<name>A0ABR8DIY2_9NOSO</name>
<reference evidence="1 2" key="1">
    <citation type="journal article" date="2020" name="ISME J.">
        <title>Comparative genomics reveals insights into cyanobacterial evolution and habitat adaptation.</title>
        <authorList>
            <person name="Chen M.Y."/>
            <person name="Teng W.K."/>
            <person name="Zhao L."/>
            <person name="Hu C.X."/>
            <person name="Zhou Y.K."/>
            <person name="Han B.P."/>
            <person name="Song L.R."/>
            <person name="Shu W.S."/>
        </authorList>
    </citation>
    <scope>NUCLEOTIDE SEQUENCE [LARGE SCALE GENOMIC DNA]</scope>
    <source>
        <strain evidence="1 2">FACHB-838</strain>
    </source>
</reference>
<dbReference type="EMBL" id="JACJSI010000005">
    <property type="protein sequence ID" value="MBD2528830.1"/>
    <property type="molecule type" value="Genomic_DNA"/>
</dbReference>
<dbReference type="Proteomes" id="UP000623440">
    <property type="component" value="Unassembled WGS sequence"/>
</dbReference>
<protein>
    <submittedName>
        <fullName evidence="1">Uncharacterized protein</fullName>
    </submittedName>
</protein>
<comment type="caution">
    <text evidence="1">The sequence shown here is derived from an EMBL/GenBank/DDBJ whole genome shotgun (WGS) entry which is preliminary data.</text>
</comment>
<organism evidence="1 2">
    <name type="scientific">Nostoc flagelliforme FACHB-838</name>
    <dbReference type="NCBI Taxonomy" id="2692904"/>
    <lineage>
        <taxon>Bacteria</taxon>
        <taxon>Bacillati</taxon>
        <taxon>Cyanobacteriota</taxon>
        <taxon>Cyanophyceae</taxon>
        <taxon>Nostocales</taxon>
        <taxon>Nostocaceae</taxon>
        <taxon>Nostoc</taxon>
    </lineage>
</organism>
<evidence type="ECO:0000313" key="2">
    <source>
        <dbReference type="Proteomes" id="UP000623440"/>
    </source>
</evidence>
<gene>
    <name evidence="1" type="ORF">H6G97_04315</name>
</gene>
<proteinExistence type="predicted"/>
<evidence type="ECO:0000313" key="1">
    <source>
        <dbReference type="EMBL" id="MBD2528830.1"/>
    </source>
</evidence>